<dbReference type="EMBL" id="CP165647">
    <property type="protein sequence ID" value="XDU62321.1"/>
    <property type="molecule type" value="Genomic_DNA"/>
</dbReference>
<gene>
    <name evidence="1" type="ORF">AB8B28_00030</name>
</gene>
<protein>
    <submittedName>
        <fullName evidence="1">Adenine-specific methyltransferase EcoRI family protein</fullName>
    </submittedName>
</protein>
<keyword evidence="1" id="KW-0489">Methyltransferase</keyword>
<dbReference type="GO" id="GO:0032259">
    <property type="term" value="P:methylation"/>
    <property type="evidence" value="ECO:0007669"/>
    <property type="project" value="UniProtKB-KW"/>
</dbReference>
<dbReference type="KEGG" id="lala:AB8B28_00030"/>
<evidence type="ECO:0000313" key="1">
    <source>
        <dbReference type="EMBL" id="XDU62321.1"/>
    </source>
</evidence>
<organism evidence="1">
    <name type="scientific">Leptotrichia alba</name>
    <dbReference type="NCBI Taxonomy" id="3239304"/>
    <lineage>
        <taxon>Bacteria</taxon>
        <taxon>Fusobacteriati</taxon>
        <taxon>Fusobacteriota</taxon>
        <taxon>Fusobacteriia</taxon>
        <taxon>Fusobacteriales</taxon>
        <taxon>Leptotrichiaceae</taxon>
        <taxon>Leptotrichia</taxon>
    </lineage>
</organism>
<dbReference type="Pfam" id="PF13651">
    <property type="entry name" value="EcoRI_methylase"/>
    <property type="match status" value="1"/>
</dbReference>
<dbReference type="RefSeq" id="WP_369716042.1">
    <property type="nucleotide sequence ID" value="NZ_CP165647.1"/>
</dbReference>
<dbReference type="AlphaFoldDB" id="A0AB39V3T6"/>
<name>A0AB39V3T6_9FUSO</name>
<proteinExistence type="predicted"/>
<dbReference type="InterPro" id="IPR025247">
    <property type="entry name" value="EcoRI-like_methylase"/>
</dbReference>
<accession>A0AB39V3T6</accession>
<dbReference type="GO" id="GO:0008168">
    <property type="term" value="F:methyltransferase activity"/>
    <property type="evidence" value="ECO:0007669"/>
    <property type="project" value="UniProtKB-KW"/>
</dbReference>
<sequence length="85" mass="10443">MRKNENDFLRKAKKNKNDEFYTRLGDIERELQYYEKHFKNKIVFCNCDDPVTSNFFNKRARSLRLLKAGDELLFFVKKIEKRIYL</sequence>
<reference evidence="1" key="1">
    <citation type="submission" date="2024-07" db="EMBL/GenBank/DDBJ databases">
        <authorList>
            <person name="Li X.-J."/>
            <person name="Wang X."/>
        </authorList>
    </citation>
    <scope>NUCLEOTIDE SEQUENCE</scope>
    <source>
        <strain evidence="1">HSP-536</strain>
    </source>
</reference>
<keyword evidence="1" id="KW-0808">Transferase</keyword>